<reference evidence="3 4" key="1">
    <citation type="submission" date="2018-08" db="EMBL/GenBank/DDBJ databases">
        <title>Genomic Encyclopedia of Type Strains, Phase IV (KMG-IV): sequencing the most valuable type-strain genomes for metagenomic binning, comparative biology and taxonomic classification.</title>
        <authorList>
            <person name="Goeker M."/>
        </authorList>
    </citation>
    <scope>NUCLEOTIDE SEQUENCE [LARGE SCALE GENOMIC DNA]</scope>
    <source>
        <strain evidence="3 4">DSM 18841</strain>
    </source>
</reference>
<evidence type="ECO:0000256" key="1">
    <source>
        <dbReference type="SAM" id="SignalP"/>
    </source>
</evidence>
<dbReference type="SMART" id="SM00460">
    <property type="entry name" value="TGc"/>
    <property type="match status" value="1"/>
</dbReference>
<evidence type="ECO:0000313" key="3">
    <source>
        <dbReference type="EMBL" id="REH54741.1"/>
    </source>
</evidence>
<proteinExistence type="predicted"/>
<evidence type="ECO:0000259" key="2">
    <source>
        <dbReference type="SMART" id="SM00460"/>
    </source>
</evidence>
<dbReference type="RefSeq" id="WP_115900393.1">
    <property type="nucleotide sequence ID" value="NZ_QUNS01000002.1"/>
</dbReference>
<comment type="caution">
    <text evidence="3">The sequence shown here is derived from an EMBL/GenBank/DDBJ whole genome shotgun (WGS) entry which is preliminary data.</text>
</comment>
<evidence type="ECO:0000313" key="4">
    <source>
        <dbReference type="Proteomes" id="UP000256884"/>
    </source>
</evidence>
<keyword evidence="4" id="KW-1185">Reference proteome</keyword>
<protein>
    <submittedName>
        <fullName evidence="3">Transglutaminase superfamily protein</fullName>
    </submittedName>
</protein>
<sequence>MKQLLFIFSFLITTIVSAQDFSFIEGKVSSYPNFSKVGNLVQQIVNDFKTEEQQVQAAFYWLSHNIRYDLDAYYHPKQKRISFRFRSEQEKLEKLQAIKDGIVNETLSTRKAVCEGYAQTFAKVCTMLQVENEVIKGYIRNSSNDIANPKTNSNHAWNALKLNDKWVYVDVTWAAGVVNNNRWQPLFNTYYYNIPKEKYFKTHFPEKKLWQLRIGRMDKKDFYNQPIYDAAFLKSDLELITPSKGILDRNSTIELKIQNLRPNQSVFLGYSGYRYAIKPNSISTKDNITTVTTTPLEKSKQLFLIIDKEVMLEFLIQ</sequence>
<dbReference type="GO" id="GO:0005737">
    <property type="term" value="C:cytoplasm"/>
    <property type="evidence" value="ECO:0007669"/>
    <property type="project" value="TreeGrafter"/>
</dbReference>
<keyword evidence="1" id="KW-0732">Signal</keyword>
<dbReference type="PANTHER" id="PTHR46333:SF2">
    <property type="entry name" value="CYTOKINESIS PROTEIN 3"/>
    <property type="match status" value="1"/>
</dbReference>
<name>A0A3E0I801_9FLAO</name>
<gene>
    <name evidence="3" type="ORF">C7448_102266</name>
</gene>
<dbReference type="EMBL" id="QUNS01000002">
    <property type="protein sequence ID" value="REH54741.1"/>
    <property type="molecule type" value="Genomic_DNA"/>
</dbReference>
<dbReference type="PANTHER" id="PTHR46333">
    <property type="entry name" value="CYTOKINESIS PROTEIN 3"/>
    <property type="match status" value="1"/>
</dbReference>
<dbReference type="Proteomes" id="UP000256884">
    <property type="component" value="Unassembled WGS sequence"/>
</dbReference>
<dbReference type="Gene3D" id="3.10.620.30">
    <property type="match status" value="1"/>
</dbReference>
<dbReference type="InterPro" id="IPR002931">
    <property type="entry name" value="Transglutaminase-like"/>
</dbReference>
<feature type="chain" id="PRO_5017556741" evidence="1">
    <location>
        <begin position="19"/>
        <end position="317"/>
    </location>
</feature>
<accession>A0A3E0I801</accession>
<dbReference type="AlphaFoldDB" id="A0A3E0I801"/>
<dbReference type="InterPro" id="IPR052557">
    <property type="entry name" value="CAP/Cytokinesis_protein"/>
</dbReference>
<dbReference type="InterPro" id="IPR038765">
    <property type="entry name" value="Papain-like_cys_pep_sf"/>
</dbReference>
<feature type="domain" description="Transglutaminase-like" evidence="2">
    <location>
        <begin position="106"/>
        <end position="173"/>
    </location>
</feature>
<dbReference type="Pfam" id="PF01841">
    <property type="entry name" value="Transglut_core"/>
    <property type="match status" value="1"/>
</dbReference>
<organism evidence="3 4">
    <name type="scientific">Tenacibaculum gallaicum</name>
    <dbReference type="NCBI Taxonomy" id="561505"/>
    <lineage>
        <taxon>Bacteria</taxon>
        <taxon>Pseudomonadati</taxon>
        <taxon>Bacteroidota</taxon>
        <taxon>Flavobacteriia</taxon>
        <taxon>Flavobacteriales</taxon>
        <taxon>Flavobacteriaceae</taxon>
        <taxon>Tenacibaculum</taxon>
    </lineage>
</organism>
<dbReference type="SUPFAM" id="SSF54001">
    <property type="entry name" value="Cysteine proteinases"/>
    <property type="match status" value="1"/>
</dbReference>
<dbReference type="OrthoDB" id="9788327at2"/>
<feature type="signal peptide" evidence="1">
    <location>
        <begin position="1"/>
        <end position="18"/>
    </location>
</feature>